<comment type="similarity">
    <text evidence="1">Belongs to the Gfo/Idh/MocA family.</text>
</comment>
<dbReference type="InterPro" id="IPR036291">
    <property type="entry name" value="NAD(P)-bd_dom_sf"/>
</dbReference>
<gene>
    <name evidence="4" type="ORF">ACFQWB_01205</name>
</gene>
<dbReference type="EMBL" id="JBHTGQ010000002">
    <property type="protein sequence ID" value="MFC7748562.1"/>
    <property type="molecule type" value="Genomic_DNA"/>
</dbReference>
<evidence type="ECO:0000259" key="2">
    <source>
        <dbReference type="Pfam" id="PF01408"/>
    </source>
</evidence>
<reference evidence="5" key="1">
    <citation type="journal article" date="2019" name="Int. J. Syst. Evol. Microbiol.">
        <title>The Global Catalogue of Microorganisms (GCM) 10K type strain sequencing project: providing services to taxonomists for standard genome sequencing and annotation.</title>
        <authorList>
            <consortium name="The Broad Institute Genomics Platform"/>
            <consortium name="The Broad Institute Genome Sequencing Center for Infectious Disease"/>
            <person name="Wu L."/>
            <person name="Ma J."/>
        </authorList>
    </citation>
    <scope>NUCLEOTIDE SEQUENCE [LARGE SCALE GENOMIC DNA]</scope>
    <source>
        <strain evidence="5">JCM 18657</strain>
    </source>
</reference>
<keyword evidence="5" id="KW-1185">Reference proteome</keyword>
<accession>A0ABW2V1Q7</accession>
<feature type="domain" description="Gfo/Idh/MocA-like oxidoreductase N-terminal" evidence="2">
    <location>
        <begin position="8"/>
        <end position="128"/>
    </location>
</feature>
<dbReference type="PANTHER" id="PTHR43377">
    <property type="entry name" value="BILIVERDIN REDUCTASE A"/>
    <property type="match status" value="1"/>
</dbReference>
<dbReference type="InterPro" id="IPR004104">
    <property type="entry name" value="Gfo/Idh/MocA-like_OxRdtase_C"/>
</dbReference>
<dbReference type="SUPFAM" id="SSF51735">
    <property type="entry name" value="NAD(P)-binding Rossmann-fold domains"/>
    <property type="match status" value="1"/>
</dbReference>
<dbReference type="Pfam" id="PF01408">
    <property type="entry name" value="GFO_IDH_MocA"/>
    <property type="match status" value="1"/>
</dbReference>
<dbReference type="Gene3D" id="3.40.50.720">
    <property type="entry name" value="NAD(P)-binding Rossmann-like Domain"/>
    <property type="match status" value="1"/>
</dbReference>
<dbReference type="RefSeq" id="WP_138787623.1">
    <property type="nucleotide sequence ID" value="NZ_JBHTGQ010000002.1"/>
</dbReference>
<dbReference type="Pfam" id="PF02894">
    <property type="entry name" value="GFO_IDH_MocA_C"/>
    <property type="match status" value="1"/>
</dbReference>
<dbReference type="PANTHER" id="PTHR43377:SF2">
    <property type="entry name" value="BINDING ROSSMANN FOLD OXIDOREDUCTASE, PUTATIVE (AFU_ORTHOLOGUE AFUA_4G00560)-RELATED"/>
    <property type="match status" value="1"/>
</dbReference>
<sequence>MERGKPVTVALIGAGHRGLIYSEYALRHPNELRVVAVAEPNEERRNRFRDKFGLAEERCFENWDALLGQPRLADAVMICTQDRQHFEPTMKALKAGYHVLLEKPMSPDPEQCLEMGRQAEEAGRLLTICHVLRYSPFFQTIKQLLDEGRIGRLMSIQHNENVAYWHQAHSFVRGNWRNTAQSSPMILAKSCHDLDLLHWLAGSECLSVASYGSLSHFRPEFAPPGAPKRCLDGCPVEDRCVYYAPNIYLHADYGWLQAVSSPDPSYEARYRALLDGPYGRCVYHCDNDVVDHQVVSMEFANEVTAVFTMTAFTEQCSRTLKLMGTSGEIRASMETNEIELRRFGSGRRELIALTDSGGLDGHGGGDHRLVRDFVRAVSRYGEYESATSAQASVHSHLMAFAAERSRLEKRMVSLSEYMH</sequence>
<comment type="caution">
    <text evidence="4">The sequence shown here is derived from an EMBL/GenBank/DDBJ whole genome shotgun (WGS) entry which is preliminary data.</text>
</comment>
<organism evidence="4 5">
    <name type="scientific">Paenibacillus thermoaerophilus</name>
    <dbReference type="NCBI Taxonomy" id="1215385"/>
    <lineage>
        <taxon>Bacteria</taxon>
        <taxon>Bacillati</taxon>
        <taxon>Bacillota</taxon>
        <taxon>Bacilli</taxon>
        <taxon>Bacillales</taxon>
        <taxon>Paenibacillaceae</taxon>
        <taxon>Paenibacillus</taxon>
    </lineage>
</organism>
<dbReference type="InterPro" id="IPR000683">
    <property type="entry name" value="Gfo/Idh/MocA-like_OxRdtase_N"/>
</dbReference>
<protein>
    <submittedName>
        <fullName evidence="4">Gfo/Idh/MocA family protein</fullName>
    </submittedName>
</protein>
<dbReference type="InterPro" id="IPR051450">
    <property type="entry name" value="Gfo/Idh/MocA_Oxidoreductases"/>
</dbReference>
<evidence type="ECO:0000256" key="1">
    <source>
        <dbReference type="ARBA" id="ARBA00010928"/>
    </source>
</evidence>
<feature type="domain" description="Gfo/Idh/MocA-like oxidoreductase C-terminal" evidence="3">
    <location>
        <begin position="142"/>
        <end position="414"/>
    </location>
</feature>
<proteinExistence type="inferred from homology"/>
<evidence type="ECO:0000313" key="5">
    <source>
        <dbReference type="Proteomes" id="UP001596528"/>
    </source>
</evidence>
<evidence type="ECO:0000259" key="3">
    <source>
        <dbReference type="Pfam" id="PF02894"/>
    </source>
</evidence>
<name>A0ABW2V1Q7_9BACL</name>
<evidence type="ECO:0000313" key="4">
    <source>
        <dbReference type="EMBL" id="MFC7748562.1"/>
    </source>
</evidence>
<dbReference type="Proteomes" id="UP001596528">
    <property type="component" value="Unassembled WGS sequence"/>
</dbReference>
<dbReference type="SUPFAM" id="SSF55347">
    <property type="entry name" value="Glyceraldehyde-3-phosphate dehydrogenase-like, C-terminal domain"/>
    <property type="match status" value="1"/>
</dbReference>
<dbReference type="Gene3D" id="3.30.360.10">
    <property type="entry name" value="Dihydrodipicolinate Reductase, domain 2"/>
    <property type="match status" value="1"/>
</dbReference>